<dbReference type="InterPro" id="IPR032675">
    <property type="entry name" value="LRR_dom_sf"/>
</dbReference>
<sequence>MKRGVRACTLAMTVVLSLSLLSACSTHGSEASRTPASTSTPTTLDDTKTDASVATSFSKVVPDKALASCLASILDASGKAFPSTKAAQLTSLAFTQYATQYQSCGKSDLKHVTTLEGLQRFTGVTDLDLSEFSALKSITPVESMASLTQINLQDTAISDISSLAKLTSLNNVSLPDHACDLQALADLPLTAVNLQCPTADITPLDGKKAQIYVPEAFDRNAAVASAQTGNIIGISQEDGSFEILQLGDDGTVTSQKI</sequence>
<feature type="region of interest" description="Disordered" evidence="1">
    <location>
        <begin position="28"/>
        <end position="47"/>
    </location>
</feature>
<proteinExistence type="predicted"/>
<reference evidence="3 4" key="1">
    <citation type="submission" date="2010-10" db="EMBL/GenBank/DDBJ databases">
        <authorList>
            <person name="Durkin A.S."/>
            <person name="Madupu R."/>
            <person name="Torralba M."/>
            <person name="Gillis M."/>
            <person name="Methe B."/>
            <person name="Sutton G."/>
            <person name="Nelson K.E."/>
        </authorList>
    </citation>
    <scope>NUCLEOTIDE SEQUENCE [LARGE SCALE GENOMIC DNA]</scope>
    <source>
        <strain evidence="3 4">JCVIHMP022</strain>
    </source>
</reference>
<dbReference type="InterPro" id="IPR001611">
    <property type="entry name" value="Leu-rich_rpt"/>
</dbReference>
<protein>
    <recommendedName>
        <fullName evidence="5">Leucine-rich repeat domain-containing protein</fullName>
    </recommendedName>
</protein>
<feature type="chain" id="PRO_5044501802" description="Leucine-rich repeat domain-containing protein" evidence="2">
    <location>
        <begin position="29"/>
        <end position="257"/>
    </location>
</feature>
<name>A0AB72Z0K3_9BIFI</name>
<dbReference type="RefSeq" id="WP_003844499.1">
    <property type="nucleotide sequence ID" value="NZ_AEHJ01000023.1"/>
</dbReference>
<evidence type="ECO:0000313" key="4">
    <source>
        <dbReference type="Proteomes" id="UP000003457"/>
    </source>
</evidence>
<evidence type="ECO:0000313" key="3">
    <source>
        <dbReference type="EMBL" id="EFO77640.1"/>
    </source>
</evidence>
<dbReference type="AlphaFoldDB" id="A0AB72Z0K3"/>
<dbReference type="EMBL" id="AEHJ01000023">
    <property type="protein sequence ID" value="EFO77640.1"/>
    <property type="molecule type" value="Genomic_DNA"/>
</dbReference>
<dbReference type="Gene3D" id="3.80.10.10">
    <property type="entry name" value="Ribonuclease Inhibitor"/>
    <property type="match status" value="1"/>
</dbReference>
<dbReference type="PROSITE" id="PS51450">
    <property type="entry name" value="LRR"/>
    <property type="match status" value="1"/>
</dbReference>
<evidence type="ECO:0000256" key="1">
    <source>
        <dbReference type="SAM" id="MobiDB-lite"/>
    </source>
</evidence>
<gene>
    <name evidence="3" type="ORF">HMPREF9003_1788</name>
</gene>
<dbReference type="Proteomes" id="UP000003457">
    <property type="component" value="Unassembled WGS sequence"/>
</dbReference>
<evidence type="ECO:0000256" key="2">
    <source>
        <dbReference type="SAM" id="SignalP"/>
    </source>
</evidence>
<dbReference type="SUPFAM" id="SSF52058">
    <property type="entry name" value="L domain-like"/>
    <property type="match status" value="1"/>
</dbReference>
<feature type="compositionally biased region" description="Low complexity" evidence="1">
    <location>
        <begin position="31"/>
        <end position="44"/>
    </location>
</feature>
<dbReference type="PROSITE" id="PS51257">
    <property type="entry name" value="PROKAR_LIPOPROTEIN"/>
    <property type="match status" value="1"/>
</dbReference>
<feature type="signal peptide" evidence="2">
    <location>
        <begin position="1"/>
        <end position="28"/>
    </location>
</feature>
<accession>A0AB72Z0K3</accession>
<keyword evidence="2" id="KW-0732">Signal</keyword>
<comment type="caution">
    <text evidence="3">The sequence shown here is derived from an EMBL/GenBank/DDBJ whole genome shotgun (WGS) entry which is preliminary data.</text>
</comment>
<organism evidence="3 4">
    <name type="scientific">Bifidobacterium dentium JCVIHMP022</name>
    <dbReference type="NCBI Taxonomy" id="553191"/>
    <lineage>
        <taxon>Bacteria</taxon>
        <taxon>Bacillati</taxon>
        <taxon>Actinomycetota</taxon>
        <taxon>Actinomycetes</taxon>
        <taxon>Bifidobacteriales</taxon>
        <taxon>Bifidobacteriaceae</taxon>
        <taxon>Bifidobacterium</taxon>
    </lineage>
</organism>
<evidence type="ECO:0008006" key="5">
    <source>
        <dbReference type="Google" id="ProtNLM"/>
    </source>
</evidence>